<dbReference type="InterPro" id="IPR013766">
    <property type="entry name" value="Thioredoxin_domain"/>
</dbReference>
<proteinExistence type="predicted"/>
<accession>A0A0A5I8A2</accession>
<dbReference type="Pfam" id="PF00578">
    <property type="entry name" value="AhpC-TSA"/>
    <property type="match status" value="1"/>
</dbReference>
<dbReference type="Gene3D" id="3.40.30.10">
    <property type="entry name" value="Glutaredoxin"/>
    <property type="match status" value="1"/>
</dbReference>
<dbReference type="STRING" id="1385510.GCA_000425205_00480"/>
<dbReference type="EMBL" id="AVPE01000008">
    <property type="protein sequence ID" value="KGX92052.1"/>
    <property type="molecule type" value="Genomic_DNA"/>
</dbReference>
<dbReference type="PROSITE" id="PS51352">
    <property type="entry name" value="THIOREDOXIN_2"/>
    <property type="match status" value="1"/>
</dbReference>
<dbReference type="PANTHER" id="PTHR42852:SF1">
    <property type="entry name" value="THIOREDOXIN-LIKE PROTEIN YNEN"/>
    <property type="match status" value="1"/>
</dbReference>
<dbReference type="InterPro" id="IPR017937">
    <property type="entry name" value="Thioredoxin_CS"/>
</dbReference>
<dbReference type="AlphaFoldDB" id="A0A0A5I8A2"/>
<feature type="domain" description="Thioredoxin" evidence="2">
    <location>
        <begin position="52"/>
        <end position="189"/>
    </location>
</feature>
<keyword evidence="1" id="KW-1015">Disulfide bond</keyword>
<dbReference type="InterPro" id="IPR000866">
    <property type="entry name" value="AhpC/TSA"/>
</dbReference>
<evidence type="ECO:0000313" key="3">
    <source>
        <dbReference type="EMBL" id="KGX92052.1"/>
    </source>
</evidence>
<comment type="caution">
    <text evidence="3">The sequence shown here is derived from an EMBL/GenBank/DDBJ whole genome shotgun (WGS) entry which is preliminary data.</text>
</comment>
<reference evidence="3 4" key="1">
    <citation type="submission" date="2013-08" db="EMBL/GenBank/DDBJ databases">
        <authorList>
            <person name="Huang J."/>
            <person name="Wang G."/>
        </authorList>
    </citation>
    <scope>NUCLEOTIDE SEQUENCE [LARGE SCALE GENOMIC DNA]</scope>
    <source>
        <strain evidence="3 4">JSM 076056</strain>
    </source>
</reference>
<dbReference type="SUPFAM" id="SSF52833">
    <property type="entry name" value="Thioredoxin-like"/>
    <property type="match status" value="1"/>
</dbReference>
<gene>
    <name evidence="3" type="ORF">N781_03290</name>
</gene>
<dbReference type="Proteomes" id="UP000030528">
    <property type="component" value="Unassembled WGS sequence"/>
</dbReference>
<dbReference type="OrthoDB" id="25753at2"/>
<evidence type="ECO:0000313" key="4">
    <source>
        <dbReference type="Proteomes" id="UP000030528"/>
    </source>
</evidence>
<keyword evidence="4" id="KW-1185">Reference proteome</keyword>
<name>A0A0A5I8A2_9BACI</name>
<protein>
    <submittedName>
        <fullName evidence="3">Cytochrome C biogenesis protein</fullName>
    </submittedName>
</protein>
<dbReference type="InterPro" id="IPR036249">
    <property type="entry name" value="Thioredoxin-like_sf"/>
</dbReference>
<dbReference type="eggNOG" id="COG0526">
    <property type="taxonomic scope" value="Bacteria"/>
</dbReference>
<dbReference type="CDD" id="cd02966">
    <property type="entry name" value="TlpA_like_family"/>
    <property type="match status" value="1"/>
</dbReference>
<dbReference type="PROSITE" id="PS00194">
    <property type="entry name" value="THIOREDOXIN_1"/>
    <property type="match status" value="1"/>
</dbReference>
<dbReference type="RefSeq" id="WP_051239610.1">
    <property type="nucleotide sequence ID" value="NZ_AULI01000002.1"/>
</dbReference>
<dbReference type="GO" id="GO:0016209">
    <property type="term" value="F:antioxidant activity"/>
    <property type="evidence" value="ECO:0007669"/>
    <property type="project" value="InterPro"/>
</dbReference>
<dbReference type="InterPro" id="IPR050553">
    <property type="entry name" value="Thioredoxin_ResA/DsbE_sf"/>
</dbReference>
<dbReference type="GO" id="GO:0016491">
    <property type="term" value="F:oxidoreductase activity"/>
    <property type="evidence" value="ECO:0007669"/>
    <property type="project" value="InterPro"/>
</dbReference>
<evidence type="ECO:0000259" key="2">
    <source>
        <dbReference type="PROSITE" id="PS51352"/>
    </source>
</evidence>
<organism evidence="3 4">
    <name type="scientific">Pontibacillus halophilus JSM 076056 = DSM 19796</name>
    <dbReference type="NCBI Taxonomy" id="1385510"/>
    <lineage>
        <taxon>Bacteria</taxon>
        <taxon>Bacillati</taxon>
        <taxon>Bacillota</taxon>
        <taxon>Bacilli</taxon>
        <taxon>Bacillales</taxon>
        <taxon>Bacillaceae</taxon>
        <taxon>Pontibacillus</taxon>
    </lineage>
</organism>
<dbReference type="PANTHER" id="PTHR42852">
    <property type="entry name" value="THIOL:DISULFIDE INTERCHANGE PROTEIN DSBE"/>
    <property type="match status" value="1"/>
</dbReference>
<sequence>MKKFAGIAVLLVLISIVIYEYVIPKQPDEFQSSSSEGDSGSAMVAGGSDLLLSPGDELPDMELKTLDGETILLSEFEGKPLLLNFWASWCGPCKEEMPDLEKFHNDYHQDMQVIAINAGETPDKAKAYIEEYGYTFTVIVDEKMELYSALGGQVFPTTYFVKGNGELAVEKRLGAMDYAYMEEKLKELQ</sequence>
<evidence type="ECO:0000256" key="1">
    <source>
        <dbReference type="ARBA" id="ARBA00023157"/>
    </source>
</evidence>